<keyword evidence="2" id="KW-1185">Reference proteome</keyword>
<dbReference type="Proteomes" id="UP000266673">
    <property type="component" value="Unassembled WGS sequence"/>
</dbReference>
<protein>
    <submittedName>
        <fullName evidence="1">Uncharacterized protein</fullName>
    </submittedName>
</protein>
<comment type="caution">
    <text evidence="1">The sequence shown here is derived from an EMBL/GenBank/DDBJ whole genome shotgun (WGS) entry which is preliminary data.</text>
</comment>
<organism evidence="1 2">
    <name type="scientific">Gigaspora rosea</name>
    <dbReference type="NCBI Taxonomy" id="44941"/>
    <lineage>
        <taxon>Eukaryota</taxon>
        <taxon>Fungi</taxon>
        <taxon>Fungi incertae sedis</taxon>
        <taxon>Mucoromycota</taxon>
        <taxon>Glomeromycotina</taxon>
        <taxon>Glomeromycetes</taxon>
        <taxon>Diversisporales</taxon>
        <taxon>Gigasporaceae</taxon>
        <taxon>Gigaspora</taxon>
    </lineage>
</organism>
<reference evidence="1 2" key="1">
    <citation type="submission" date="2018-06" db="EMBL/GenBank/DDBJ databases">
        <title>Comparative genomics reveals the genomic features of Rhizophagus irregularis, R. cerebriforme, R. diaphanum and Gigaspora rosea, and their symbiotic lifestyle signature.</title>
        <authorList>
            <person name="Morin E."/>
            <person name="San Clemente H."/>
            <person name="Chen E.C.H."/>
            <person name="De La Providencia I."/>
            <person name="Hainaut M."/>
            <person name="Kuo A."/>
            <person name="Kohler A."/>
            <person name="Murat C."/>
            <person name="Tang N."/>
            <person name="Roy S."/>
            <person name="Loubradou J."/>
            <person name="Henrissat B."/>
            <person name="Grigoriev I.V."/>
            <person name="Corradi N."/>
            <person name="Roux C."/>
            <person name="Martin F.M."/>
        </authorList>
    </citation>
    <scope>NUCLEOTIDE SEQUENCE [LARGE SCALE GENOMIC DNA]</scope>
    <source>
        <strain evidence="1 2">DAOM 194757</strain>
    </source>
</reference>
<name>A0A397W061_9GLOM</name>
<dbReference type="AlphaFoldDB" id="A0A397W061"/>
<proteinExistence type="predicted"/>
<evidence type="ECO:0000313" key="2">
    <source>
        <dbReference type="Proteomes" id="UP000266673"/>
    </source>
</evidence>
<dbReference type="EMBL" id="QKWP01000075">
    <property type="protein sequence ID" value="RIB28134.1"/>
    <property type="molecule type" value="Genomic_DNA"/>
</dbReference>
<sequence length="257" mass="30173">MPNFSTQSIFKSLIETPRLCNLLSNWCINNYSLSIHCLNSRTNQSQPEDNSTIIANPNLLNYSEHSEIKLGQKWNKRQIETAGFVSTSLETNNLLREIMNAYSLYYSFEQALLEPRVCFYENATYTICQSNGDYYDIRLKVGEIVEVKLFGEDDSKFGKITGIIEHLWNNGQAFIFLCFKWLENFNELDSLLECSIYYIQHNSLNQIHPISVVLQSSNIHFLHYCKSSCSFQQHDITNYEYIRNDFFFYSNLKMYLH</sequence>
<accession>A0A397W061</accession>
<evidence type="ECO:0000313" key="1">
    <source>
        <dbReference type="EMBL" id="RIB28134.1"/>
    </source>
</evidence>
<dbReference type="OrthoDB" id="2312790at2759"/>
<gene>
    <name evidence="1" type="ORF">C2G38_2060075</name>
</gene>